<dbReference type="AlphaFoldDB" id="K0RI49"/>
<evidence type="ECO:0000256" key="1">
    <source>
        <dbReference type="SAM" id="MobiDB-lite"/>
    </source>
</evidence>
<feature type="region of interest" description="Disordered" evidence="1">
    <location>
        <begin position="178"/>
        <end position="205"/>
    </location>
</feature>
<feature type="compositionally biased region" description="Low complexity" evidence="1">
    <location>
        <begin position="61"/>
        <end position="71"/>
    </location>
</feature>
<evidence type="ECO:0000313" key="3">
    <source>
        <dbReference type="Proteomes" id="UP000266841"/>
    </source>
</evidence>
<comment type="caution">
    <text evidence="2">The sequence shown here is derived from an EMBL/GenBank/DDBJ whole genome shotgun (WGS) entry which is preliminary data.</text>
</comment>
<dbReference type="Proteomes" id="UP000266841">
    <property type="component" value="Unassembled WGS sequence"/>
</dbReference>
<sequence>MSSRSQLFSTAYGFKSQSHPTKYKVSLTSNMARHPNGGGRSPRPGRPGRWGRGAARGGAGTATTTGGMTPATPRPRRRTVSPPLAAATTATSAPGRGAGRTPSRSSRRSRRSRDRGVDPPPSYLSDFTRPRRDLRPGHPFHCVFHTAVSIVSLKNALFADYPRGCIDRPMIHYYLEGGHDRALPGPRVPSADQRQGRRRRQDTGGYADMQPRLLHATSQRLTNPYNHLPLSTPVDRIHASSFDTAGLDGVAAMQSAMSQLQSFMNSSRSTLERLARQREREARASAAAAAAAADEADEDGDECAGKSPDGGVPPVRVSTGSVLPVADSNAAAEDAARSEPGPAVVTPSSSAPGGSARQGEEEEADPSTLEGALALHSSYLTSDGVGADDSGSLPLAYASW</sequence>
<feature type="compositionally biased region" description="Low complexity" evidence="1">
    <location>
        <begin position="284"/>
        <end position="293"/>
    </location>
</feature>
<feature type="region of interest" description="Disordered" evidence="1">
    <location>
        <begin position="1"/>
        <end position="131"/>
    </location>
</feature>
<name>K0RI49_THAOC</name>
<proteinExistence type="predicted"/>
<feature type="region of interest" description="Disordered" evidence="1">
    <location>
        <begin position="381"/>
        <end position="400"/>
    </location>
</feature>
<accession>K0RI49</accession>
<feature type="compositionally biased region" description="Basic and acidic residues" evidence="1">
    <location>
        <begin position="271"/>
        <end position="283"/>
    </location>
</feature>
<feature type="compositionally biased region" description="Polar residues" evidence="1">
    <location>
        <begin position="1"/>
        <end position="31"/>
    </location>
</feature>
<gene>
    <name evidence="2" type="ORF">THAOC_35061</name>
</gene>
<feature type="non-terminal residue" evidence="2">
    <location>
        <position position="400"/>
    </location>
</feature>
<reference evidence="2 3" key="1">
    <citation type="journal article" date="2012" name="Genome Biol.">
        <title>Genome and low-iron response of an oceanic diatom adapted to chronic iron limitation.</title>
        <authorList>
            <person name="Lommer M."/>
            <person name="Specht M."/>
            <person name="Roy A.S."/>
            <person name="Kraemer L."/>
            <person name="Andreson R."/>
            <person name="Gutowska M.A."/>
            <person name="Wolf J."/>
            <person name="Bergner S.V."/>
            <person name="Schilhabel M.B."/>
            <person name="Klostermeier U.C."/>
            <person name="Beiko R.G."/>
            <person name="Rosenstiel P."/>
            <person name="Hippler M."/>
            <person name="Laroche J."/>
        </authorList>
    </citation>
    <scope>NUCLEOTIDE SEQUENCE [LARGE SCALE GENOMIC DNA]</scope>
    <source>
        <strain evidence="2 3">CCMP1005</strain>
    </source>
</reference>
<protein>
    <submittedName>
        <fullName evidence="2">Uncharacterized protein</fullName>
    </submittedName>
</protein>
<keyword evidence="3" id="KW-1185">Reference proteome</keyword>
<feature type="compositionally biased region" description="Gly residues" evidence="1">
    <location>
        <begin position="48"/>
        <end position="60"/>
    </location>
</feature>
<organism evidence="2 3">
    <name type="scientific">Thalassiosira oceanica</name>
    <name type="common">Marine diatom</name>
    <dbReference type="NCBI Taxonomy" id="159749"/>
    <lineage>
        <taxon>Eukaryota</taxon>
        <taxon>Sar</taxon>
        <taxon>Stramenopiles</taxon>
        <taxon>Ochrophyta</taxon>
        <taxon>Bacillariophyta</taxon>
        <taxon>Coscinodiscophyceae</taxon>
        <taxon>Thalassiosirophycidae</taxon>
        <taxon>Thalassiosirales</taxon>
        <taxon>Thalassiosiraceae</taxon>
        <taxon>Thalassiosira</taxon>
    </lineage>
</organism>
<dbReference type="EMBL" id="AGNL01047848">
    <property type="protein sequence ID" value="EJK46277.1"/>
    <property type="molecule type" value="Genomic_DNA"/>
</dbReference>
<feature type="region of interest" description="Disordered" evidence="1">
    <location>
        <begin position="271"/>
        <end position="369"/>
    </location>
</feature>
<feature type="compositionally biased region" description="Low complexity" evidence="1">
    <location>
        <begin position="81"/>
        <end position="104"/>
    </location>
</feature>
<evidence type="ECO:0000313" key="2">
    <source>
        <dbReference type="EMBL" id="EJK46277.1"/>
    </source>
</evidence>